<dbReference type="InterPro" id="IPR022170">
    <property type="entry name" value="MUL1-like"/>
</dbReference>
<reference evidence="14" key="2">
    <citation type="submission" date="2023-05" db="EMBL/GenBank/DDBJ databases">
        <authorList>
            <person name="Schelkunov M.I."/>
        </authorList>
    </citation>
    <scope>NUCLEOTIDE SEQUENCE</scope>
    <source>
        <strain evidence="14">Hsosn_3</strain>
        <tissue evidence="14">Leaf</tissue>
    </source>
</reference>
<reference evidence="14" key="1">
    <citation type="submission" date="2023-02" db="EMBL/GenBank/DDBJ databases">
        <title>Genome of toxic invasive species Heracleum sosnowskyi carries increased number of genes despite the absence of recent whole-genome duplications.</title>
        <authorList>
            <person name="Schelkunov M."/>
            <person name="Shtratnikova V."/>
            <person name="Makarenko M."/>
            <person name="Klepikova A."/>
            <person name="Omelchenko D."/>
            <person name="Novikova G."/>
            <person name="Obukhova E."/>
            <person name="Bogdanov V."/>
            <person name="Penin A."/>
            <person name="Logacheva M."/>
        </authorList>
    </citation>
    <scope>NUCLEOTIDE SEQUENCE</scope>
    <source>
        <strain evidence="14">Hsosn_3</strain>
        <tissue evidence="14">Leaf</tissue>
    </source>
</reference>
<dbReference type="EC" id="2.3.2.27" evidence="3"/>
<dbReference type="SUPFAM" id="SSF57850">
    <property type="entry name" value="RING/U-box"/>
    <property type="match status" value="1"/>
</dbReference>
<keyword evidence="8" id="KW-0833">Ubl conjugation pathway</keyword>
<evidence type="ECO:0000256" key="5">
    <source>
        <dbReference type="ARBA" id="ARBA00022692"/>
    </source>
</evidence>
<evidence type="ECO:0000256" key="11">
    <source>
        <dbReference type="ARBA" id="ARBA00023136"/>
    </source>
</evidence>
<evidence type="ECO:0000256" key="10">
    <source>
        <dbReference type="ARBA" id="ARBA00022989"/>
    </source>
</evidence>
<protein>
    <recommendedName>
        <fullName evidence="3">RING-type E3 ubiquitin transferase</fullName>
        <ecNumber evidence="3">2.3.2.27</ecNumber>
    </recommendedName>
</protein>
<accession>A0AAD8I795</accession>
<comment type="subcellular location">
    <subcellularLocation>
        <location evidence="2">Membrane</location>
        <topology evidence="2">Multi-pass membrane protein</topology>
    </subcellularLocation>
</comment>
<evidence type="ECO:0000259" key="13">
    <source>
        <dbReference type="PROSITE" id="PS50089"/>
    </source>
</evidence>
<dbReference type="AlphaFoldDB" id="A0AAD8I795"/>
<dbReference type="Gene3D" id="3.30.40.10">
    <property type="entry name" value="Zinc/RING finger domain, C3HC4 (zinc finger)"/>
    <property type="match status" value="1"/>
</dbReference>
<evidence type="ECO:0000256" key="8">
    <source>
        <dbReference type="ARBA" id="ARBA00022786"/>
    </source>
</evidence>
<dbReference type="GO" id="GO:0016020">
    <property type="term" value="C:membrane"/>
    <property type="evidence" value="ECO:0007669"/>
    <property type="project" value="UniProtKB-SubCell"/>
</dbReference>
<keyword evidence="9" id="KW-0862">Zinc</keyword>
<keyword evidence="15" id="KW-1185">Reference proteome</keyword>
<evidence type="ECO:0000256" key="12">
    <source>
        <dbReference type="PROSITE-ProRule" id="PRU00175"/>
    </source>
</evidence>
<evidence type="ECO:0000256" key="2">
    <source>
        <dbReference type="ARBA" id="ARBA00004141"/>
    </source>
</evidence>
<keyword evidence="4 14" id="KW-0808">Transferase</keyword>
<evidence type="ECO:0000256" key="3">
    <source>
        <dbReference type="ARBA" id="ARBA00012483"/>
    </source>
</evidence>
<keyword evidence="5" id="KW-0812">Transmembrane</keyword>
<evidence type="ECO:0000256" key="7">
    <source>
        <dbReference type="ARBA" id="ARBA00022771"/>
    </source>
</evidence>
<dbReference type="GO" id="GO:0016567">
    <property type="term" value="P:protein ubiquitination"/>
    <property type="evidence" value="ECO:0007669"/>
    <property type="project" value="InterPro"/>
</dbReference>
<evidence type="ECO:0000313" key="14">
    <source>
        <dbReference type="EMBL" id="KAK1378835.1"/>
    </source>
</evidence>
<dbReference type="InterPro" id="IPR001841">
    <property type="entry name" value="Znf_RING"/>
</dbReference>
<dbReference type="InterPro" id="IPR013083">
    <property type="entry name" value="Znf_RING/FYVE/PHD"/>
</dbReference>
<name>A0AAD8I795_9APIA</name>
<comment type="catalytic activity">
    <reaction evidence="1">
        <text>S-ubiquitinyl-[E2 ubiquitin-conjugating enzyme]-L-cysteine + [acceptor protein]-L-lysine = [E2 ubiquitin-conjugating enzyme]-L-cysteine + N(6)-ubiquitinyl-[acceptor protein]-L-lysine.</text>
        <dbReference type="EC" id="2.3.2.27"/>
    </reaction>
</comment>
<keyword evidence="6" id="KW-0479">Metal-binding</keyword>
<sequence length="270" mass="29761">MCNGEFAVVLVQLFRILLENLFGYRPLVICFEKELHLKTPNAEERASNFLESTVAHVAGYESKILPVRGTADDSQRELDYLVMNKITKKPLLVTGTPLTVIGEAVKDDSGRIQIQKPKKGPFHVSGKNIDELIKDCKGGAWLCKCTSLVLASYGIFLIGKQGFHYITRRYSNQEPQNRVLDYATDTPGLDGEDAATDTLGLDGEIAATAGDGLSVTELTPNLCAICLQQEYNSVLVPCGHMCCCLNCSSRLVVCPLCRRRIDQVVEVFRS</sequence>
<keyword evidence="11" id="KW-0472">Membrane</keyword>
<dbReference type="Pfam" id="PF12483">
    <property type="entry name" value="GIDE"/>
    <property type="match status" value="1"/>
</dbReference>
<dbReference type="EMBL" id="JAUIZM010000006">
    <property type="protein sequence ID" value="KAK1378835.1"/>
    <property type="molecule type" value="Genomic_DNA"/>
</dbReference>
<dbReference type="Pfam" id="PF13920">
    <property type="entry name" value="zf-C3HC4_3"/>
    <property type="match status" value="1"/>
</dbReference>
<dbReference type="PROSITE" id="PS50089">
    <property type="entry name" value="ZF_RING_2"/>
    <property type="match status" value="1"/>
</dbReference>
<organism evidence="14 15">
    <name type="scientific">Heracleum sosnowskyi</name>
    <dbReference type="NCBI Taxonomy" id="360622"/>
    <lineage>
        <taxon>Eukaryota</taxon>
        <taxon>Viridiplantae</taxon>
        <taxon>Streptophyta</taxon>
        <taxon>Embryophyta</taxon>
        <taxon>Tracheophyta</taxon>
        <taxon>Spermatophyta</taxon>
        <taxon>Magnoliopsida</taxon>
        <taxon>eudicotyledons</taxon>
        <taxon>Gunneridae</taxon>
        <taxon>Pentapetalae</taxon>
        <taxon>asterids</taxon>
        <taxon>campanulids</taxon>
        <taxon>Apiales</taxon>
        <taxon>Apiaceae</taxon>
        <taxon>Apioideae</taxon>
        <taxon>apioid superclade</taxon>
        <taxon>Tordylieae</taxon>
        <taxon>Tordyliinae</taxon>
        <taxon>Heracleum</taxon>
    </lineage>
</organism>
<evidence type="ECO:0000256" key="1">
    <source>
        <dbReference type="ARBA" id="ARBA00000900"/>
    </source>
</evidence>
<evidence type="ECO:0000256" key="6">
    <source>
        <dbReference type="ARBA" id="ARBA00022723"/>
    </source>
</evidence>
<dbReference type="InterPro" id="IPR044231">
    <property type="entry name" value="SP1/SPL1"/>
</dbReference>
<dbReference type="GO" id="GO:0008270">
    <property type="term" value="F:zinc ion binding"/>
    <property type="evidence" value="ECO:0007669"/>
    <property type="project" value="UniProtKB-KW"/>
</dbReference>
<dbReference type="GO" id="GO:0061630">
    <property type="term" value="F:ubiquitin protein ligase activity"/>
    <property type="evidence" value="ECO:0007669"/>
    <property type="project" value="UniProtKB-EC"/>
</dbReference>
<feature type="domain" description="RING-type" evidence="13">
    <location>
        <begin position="223"/>
        <end position="258"/>
    </location>
</feature>
<dbReference type="PANTHER" id="PTHR47568">
    <property type="match status" value="1"/>
</dbReference>
<dbReference type="PANTHER" id="PTHR47568:SF2">
    <property type="entry name" value="E3 UBIQUITIN-PROTEIN LIGASE SP1-RELATED"/>
    <property type="match status" value="1"/>
</dbReference>
<dbReference type="Proteomes" id="UP001237642">
    <property type="component" value="Unassembled WGS sequence"/>
</dbReference>
<evidence type="ECO:0000256" key="4">
    <source>
        <dbReference type="ARBA" id="ARBA00022679"/>
    </source>
</evidence>
<evidence type="ECO:0000256" key="9">
    <source>
        <dbReference type="ARBA" id="ARBA00022833"/>
    </source>
</evidence>
<evidence type="ECO:0000313" key="15">
    <source>
        <dbReference type="Proteomes" id="UP001237642"/>
    </source>
</evidence>
<comment type="caution">
    <text evidence="14">The sequence shown here is derived from an EMBL/GenBank/DDBJ whole genome shotgun (WGS) entry which is preliminary data.</text>
</comment>
<gene>
    <name evidence="14" type="ORF">POM88_025579</name>
</gene>
<keyword evidence="7 12" id="KW-0863">Zinc-finger</keyword>
<keyword evidence="10" id="KW-1133">Transmembrane helix</keyword>
<proteinExistence type="predicted"/>